<dbReference type="AlphaFoldDB" id="A0A0V1C6D8"/>
<name>A0A0V1C6D8_TRIPS</name>
<sequence length="33" mass="3768">MRLFRLSLVAKLNLDGIYSTTTRLVSLKLSKTQ</sequence>
<comment type="caution">
    <text evidence="1">The sequence shown here is derived from an EMBL/GenBank/DDBJ whole genome shotgun (WGS) entry which is preliminary data.</text>
</comment>
<gene>
    <name evidence="1" type="ORF">T4D_3652</name>
</gene>
<keyword evidence="2" id="KW-1185">Reference proteome</keyword>
<proteinExistence type="predicted"/>
<dbReference type="EMBL" id="JYDT01005460">
    <property type="protein sequence ID" value="KRY44540.1"/>
    <property type="molecule type" value="Genomic_DNA"/>
</dbReference>
<reference evidence="1 2" key="1">
    <citation type="submission" date="2015-01" db="EMBL/GenBank/DDBJ databases">
        <title>Evolution of Trichinella species and genotypes.</title>
        <authorList>
            <person name="Korhonen P.K."/>
            <person name="Edoardo P."/>
            <person name="Giuseppe L.R."/>
            <person name="Gasser R.B."/>
        </authorList>
    </citation>
    <scope>NUCLEOTIDE SEQUENCE [LARGE SCALE GENOMIC DNA]</scope>
    <source>
        <strain evidence="1">ISS470</strain>
    </source>
</reference>
<protein>
    <submittedName>
        <fullName evidence="1">Uncharacterized protein</fullName>
    </submittedName>
</protein>
<dbReference type="Proteomes" id="UP000054995">
    <property type="component" value="Unassembled WGS sequence"/>
</dbReference>
<evidence type="ECO:0000313" key="2">
    <source>
        <dbReference type="Proteomes" id="UP000054995"/>
    </source>
</evidence>
<accession>A0A0V1C6D8</accession>
<evidence type="ECO:0000313" key="1">
    <source>
        <dbReference type="EMBL" id="KRY44540.1"/>
    </source>
</evidence>
<organism evidence="1 2">
    <name type="scientific">Trichinella pseudospiralis</name>
    <name type="common">Parasitic roundworm</name>
    <dbReference type="NCBI Taxonomy" id="6337"/>
    <lineage>
        <taxon>Eukaryota</taxon>
        <taxon>Metazoa</taxon>
        <taxon>Ecdysozoa</taxon>
        <taxon>Nematoda</taxon>
        <taxon>Enoplea</taxon>
        <taxon>Dorylaimia</taxon>
        <taxon>Trichinellida</taxon>
        <taxon>Trichinellidae</taxon>
        <taxon>Trichinella</taxon>
    </lineage>
</organism>